<keyword evidence="6 21" id="KW-0812">Transmembrane</keyword>
<keyword evidence="4" id="KW-0963">Cytoplasm</keyword>
<keyword evidence="9 19" id="KW-0175">Coiled coil</keyword>
<dbReference type="PANTHER" id="PTHR15715">
    <property type="entry name" value="CENTROSOMAL PROTEIN OF 170 KDA"/>
    <property type="match status" value="1"/>
</dbReference>
<dbReference type="InterPro" id="IPR000253">
    <property type="entry name" value="FHA_dom"/>
</dbReference>
<dbReference type="VEuPathDB" id="HostDB:ENSBTAG00000021164"/>
<evidence type="ECO:0000256" key="8">
    <source>
        <dbReference type="ARBA" id="ARBA00022989"/>
    </source>
</evidence>
<dbReference type="GO" id="GO:0031966">
    <property type="term" value="C:mitochondrial membrane"/>
    <property type="evidence" value="ECO:0007669"/>
    <property type="project" value="UniProtKB-SubCell"/>
</dbReference>
<feature type="transmembrane region" description="Helical" evidence="21">
    <location>
        <begin position="743"/>
        <end position="763"/>
    </location>
</feature>
<evidence type="ECO:0000256" key="9">
    <source>
        <dbReference type="ARBA" id="ARBA00023054"/>
    </source>
</evidence>
<reference evidence="23" key="3">
    <citation type="submission" date="2025-09" db="UniProtKB">
        <authorList>
            <consortium name="Ensembl"/>
        </authorList>
    </citation>
    <scope>IDENTIFICATION</scope>
    <source>
        <strain evidence="23">Hereford</strain>
    </source>
</reference>
<evidence type="ECO:0000256" key="11">
    <source>
        <dbReference type="ARBA" id="ARBA00023136"/>
    </source>
</evidence>
<comment type="subunit">
    <text evidence="17">Homodimer. Interacts with myosin. Interacts with SIKE1 and both associate with the STRIPAK core complex composed of PP2A catalytic and scaffolding subunits, the striatins (PP2A regulatory subunits), the striatin-associated proteins MOB4, STRIP1 and STRIP2, PDCD10 and members of the STE20 kinases, such as STK24 and STK26. Interacts (via FHA domain) with STK3 (when phosphorylated); the interaction associates STK3 with the STRIPAK complex.</text>
</comment>
<evidence type="ECO:0000256" key="19">
    <source>
        <dbReference type="SAM" id="Coils"/>
    </source>
</evidence>
<evidence type="ECO:0000256" key="1">
    <source>
        <dbReference type="ARBA" id="ARBA00004163"/>
    </source>
</evidence>
<evidence type="ECO:0000256" key="14">
    <source>
        <dbReference type="ARBA" id="ARBA00057671"/>
    </source>
</evidence>
<evidence type="ECO:0000256" key="2">
    <source>
        <dbReference type="ARBA" id="ARBA00004300"/>
    </source>
</evidence>
<organism evidence="23 24">
    <name type="scientific">Bos taurus</name>
    <name type="common">Bovine</name>
    <dbReference type="NCBI Taxonomy" id="9913"/>
    <lineage>
        <taxon>Eukaryota</taxon>
        <taxon>Metazoa</taxon>
        <taxon>Chordata</taxon>
        <taxon>Craniata</taxon>
        <taxon>Vertebrata</taxon>
        <taxon>Euteleostomi</taxon>
        <taxon>Mammalia</taxon>
        <taxon>Eutheria</taxon>
        <taxon>Laurasiatheria</taxon>
        <taxon>Artiodactyla</taxon>
        <taxon>Ruminantia</taxon>
        <taxon>Pecora</taxon>
        <taxon>Bovidae</taxon>
        <taxon>Bovinae</taxon>
        <taxon>Bos</taxon>
    </lineage>
</organism>
<dbReference type="Bgee" id="ENSBTAG00000021164">
    <property type="expression patterns" value="Expressed in cardiac ventricle and 109 other cell types or tissues"/>
</dbReference>
<reference evidence="23" key="2">
    <citation type="submission" date="2025-08" db="UniProtKB">
        <authorList>
            <consortium name="Ensembl"/>
        </authorList>
    </citation>
    <scope>IDENTIFICATION</scope>
    <source>
        <strain evidence="23">Hereford</strain>
    </source>
</reference>
<evidence type="ECO:0000256" key="5">
    <source>
        <dbReference type="ARBA" id="ARBA00022553"/>
    </source>
</evidence>
<dbReference type="FunFam" id="2.60.200.20:FF:000003">
    <property type="entry name" value="sarcolemmal membrane-associated protein isoform X2"/>
    <property type="match status" value="1"/>
</dbReference>
<accession>A0A3Q1NKS0</accession>
<feature type="coiled-coil region" evidence="19">
    <location>
        <begin position="421"/>
        <end position="737"/>
    </location>
</feature>
<comment type="similarity">
    <text evidence="16">Belongs to the SLMAP family.</text>
</comment>
<dbReference type="InterPro" id="IPR008984">
    <property type="entry name" value="SMAD_FHA_dom_sf"/>
</dbReference>
<evidence type="ECO:0000256" key="6">
    <source>
        <dbReference type="ARBA" id="ARBA00022692"/>
    </source>
</evidence>
<dbReference type="SUPFAM" id="SSF49879">
    <property type="entry name" value="SMAD/FHA domain"/>
    <property type="match status" value="1"/>
</dbReference>
<feature type="coiled-coil region" evidence="19">
    <location>
        <begin position="172"/>
        <end position="199"/>
    </location>
</feature>
<comment type="function">
    <text evidence="14">Associates with the striatin-interacting phosphatase and kinase (STRIPAK) core complex, forming the extended (SIKE1:SLMAP)STRIPAK complex. The (SIKE1:SLMAP)STRIPAK complex dephosphorylates STK3 leading to the inhibition of Hippo signaling and the control of cell growth. May play a role during myoblast fusion.</text>
</comment>
<keyword evidence="3" id="KW-1003">Cell membrane</keyword>
<dbReference type="CDD" id="cd22679">
    <property type="entry name" value="FHA_SLMAP"/>
    <property type="match status" value="1"/>
</dbReference>
<keyword evidence="11 21" id="KW-0472">Membrane</keyword>
<name>A0A3Q1NKS0_BOVIN</name>
<evidence type="ECO:0000313" key="24">
    <source>
        <dbReference type="Proteomes" id="UP000009136"/>
    </source>
</evidence>
<dbReference type="SMART" id="SM00240">
    <property type="entry name" value="FHA"/>
    <property type="match status" value="1"/>
</dbReference>
<protein>
    <recommendedName>
        <fullName evidence="18">Sarcolemmal membrane-associated protein</fullName>
    </recommendedName>
</protein>
<evidence type="ECO:0000259" key="22">
    <source>
        <dbReference type="PROSITE" id="PS50006"/>
    </source>
</evidence>
<evidence type="ECO:0000313" key="23">
    <source>
        <dbReference type="Ensembl" id="ENSBTAP00000072964.2"/>
    </source>
</evidence>
<dbReference type="CDD" id="cd21911">
    <property type="entry name" value="CC1_SLMAP"/>
    <property type="match status" value="1"/>
</dbReference>
<comment type="subcellular location">
    <subcellularLocation>
        <location evidence="15">Cell membrane</location>
        <location evidence="15">Sarcolemma</location>
        <topology evidence="15">Single-pass type IV membrane protein</topology>
    </subcellularLocation>
    <subcellularLocation>
        <location evidence="2">Cytoplasm</location>
        <location evidence="2">Cytoskeleton</location>
        <location evidence="2">Microtubule organizing center</location>
        <location evidence="2">Centrosome</location>
    </subcellularLocation>
    <subcellularLocation>
        <location evidence="1">Endoplasmic reticulum membrane</location>
        <topology evidence="1">Single-pass type IV membrane protein</topology>
    </subcellularLocation>
    <subcellularLocation>
        <location evidence="13">Mitochondrion membrane</location>
        <topology evidence="13">Single-pass type IV membrane protein</topology>
    </subcellularLocation>
</comment>
<dbReference type="GO" id="GO:0042383">
    <property type="term" value="C:sarcolemma"/>
    <property type="evidence" value="ECO:0007669"/>
    <property type="project" value="UniProtKB-SubCell"/>
</dbReference>
<evidence type="ECO:0000313" key="25">
    <source>
        <dbReference type="VGNC" id="VGNC:34969"/>
    </source>
</evidence>
<evidence type="ECO:0000256" key="3">
    <source>
        <dbReference type="ARBA" id="ARBA00022475"/>
    </source>
</evidence>
<evidence type="ECO:0000256" key="16">
    <source>
        <dbReference type="ARBA" id="ARBA00061687"/>
    </source>
</evidence>
<gene>
    <name evidence="23 25" type="primary">SLMAP</name>
</gene>
<keyword evidence="12" id="KW-0206">Cytoskeleton</keyword>
<evidence type="ECO:0000256" key="15">
    <source>
        <dbReference type="ARBA" id="ARBA00060409"/>
    </source>
</evidence>
<keyword evidence="5" id="KW-0597">Phosphoprotein</keyword>
<proteinExistence type="inferred from homology"/>
<evidence type="ECO:0000256" key="20">
    <source>
        <dbReference type="SAM" id="MobiDB-lite"/>
    </source>
</evidence>
<keyword evidence="8 21" id="KW-1133">Transmembrane helix</keyword>
<evidence type="ECO:0000256" key="13">
    <source>
        <dbReference type="ARBA" id="ARBA00046294"/>
    </source>
</evidence>
<dbReference type="PANTHER" id="PTHR15715:SF22">
    <property type="entry name" value="SARCOLEMMAL MEMBRANE-ASSOCIATED PROTEIN"/>
    <property type="match status" value="1"/>
</dbReference>
<dbReference type="PROSITE" id="PS50006">
    <property type="entry name" value="FHA_DOMAIN"/>
    <property type="match status" value="1"/>
</dbReference>
<dbReference type="Ensembl" id="ENSBTAT00000069376.2">
    <property type="protein sequence ID" value="ENSBTAP00000072964.2"/>
    <property type="gene ID" value="ENSBTAG00000021164.8"/>
</dbReference>
<evidence type="ECO:0000256" key="4">
    <source>
        <dbReference type="ARBA" id="ARBA00022490"/>
    </source>
</evidence>
<feature type="domain" description="FHA" evidence="22">
    <location>
        <begin position="28"/>
        <end position="85"/>
    </location>
</feature>
<dbReference type="GeneTree" id="ENSGT00940000157660"/>
<feature type="region of interest" description="Disordered" evidence="20">
    <location>
        <begin position="380"/>
        <end position="412"/>
    </location>
</feature>
<keyword evidence="10" id="KW-0496">Mitochondrion</keyword>
<dbReference type="InterPro" id="IPR051176">
    <property type="entry name" value="Cent_Immune-Sig_Mod"/>
</dbReference>
<dbReference type="GO" id="GO:0005813">
    <property type="term" value="C:centrosome"/>
    <property type="evidence" value="ECO:0007669"/>
    <property type="project" value="UniProtKB-SubCell"/>
</dbReference>
<dbReference type="GO" id="GO:0005789">
    <property type="term" value="C:endoplasmic reticulum membrane"/>
    <property type="evidence" value="ECO:0007669"/>
    <property type="project" value="UniProtKB-SubCell"/>
</dbReference>
<evidence type="ECO:0000256" key="7">
    <source>
        <dbReference type="ARBA" id="ARBA00022824"/>
    </source>
</evidence>
<keyword evidence="7" id="KW-0256">Endoplasmic reticulum</keyword>
<evidence type="ECO:0000256" key="17">
    <source>
        <dbReference type="ARBA" id="ARBA00066015"/>
    </source>
</evidence>
<evidence type="ECO:0000256" key="12">
    <source>
        <dbReference type="ARBA" id="ARBA00023212"/>
    </source>
</evidence>
<evidence type="ECO:0000256" key="21">
    <source>
        <dbReference type="SAM" id="Phobius"/>
    </source>
</evidence>
<evidence type="ECO:0000256" key="18">
    <source>
        <dbReference type="ARBA" id="ARBA00074026"/>
    </source>
</evidence>
<dbReference type="Proteomes" id="UP000009136">
    <property type="component" value="Chromosome 22"/>
</dbReference>
<feature type="compositionally biased region" description="Acidic residues" evidence="20">
    <location>
        <begin position="403"/>
        <end position="412"/>
    </location>
</feature>
<keyword evidence="24" id="KW-1185">Reference proteome</keyword>
<dbReference type="Gene3D" id="2.60.200.20">
    <property type="match status" value="1"/>
</dbReference>
<dbReference type="Pfam" id="PF00498">
    <property type="entry name" value="FHA"/>
    <property type="match status" value="1"/>
</dbReference>
<evidence type="ECO:0000256" key="10">
    <source>
        <dbReference type="ARBA" id="ARBA00023128"/>
    </source>
</evidence>
<sequence>MPSALAIFTCRPNSHPFQERHVYLDEPIKIGRSVARCRPAQNNATFDCKVLSRNHALVWFDHKTGKFYLQDTKSSNGTFINSQRLSRGSEESPPCEILSGDIIQFGVDVTENTRKVTHGCIVSTIKLFLPDGMEARLRSDVIHAPLPSPVDKVAANTPSMYSQELFQLSQYLQEALHREQMLEQKLATLQRLLAITQEASDTSWQALIDEDRLLSRLEVMGNQLQACSKNQTEDSLRKELIALQEDKHNYETTAKESLRRVLQEKIDVVRKLSEVERSLSNTEDECTHLKEMNERTQEELRELANKYNGAVNEIKDLSDKLKIAEGKQEEIQQKGQAEKKELQHKIDEMEEKEQELQAKIEALQADNDFTNERLTALQENQARAKESDLSDTLSPSKEKSSDDTTDAQMDDQDLNEPLAKVSLLKDDLQGAQSEIEAKQEIQHLRKELIEAQELARASKQKCFELQALLEEERKAYRNQVEESSKQIQVLQAQLQRLHINIENLREEKDSEIASTRDELLSARDEILLLHQAAEKAASERDTDIASLQEELKKVRAELERWRKAASEYEKEIMSLQNSFQLRCQQCEDQQREEATRLQGELEKLRKEWNVLDTECRSLKKENVLLSSELQRQEKELHNSQKQSLELTSDLSILQVTRKELENQVGSLKEQHLRDSADLKTLLSKAENQAKDVQKEYEKTQTVLSELKLKFEMTEQEKQSITDELKQCKDNLKLLREKGNNPSILQPVPAVFIGLFLAFLFWCFGPLW</sequence>
<reference evidence="23" key="1">
    <citation type="submission" date="2018-03" db="EMBL/GenBank/DDBJ databases">
        <title>ARS-UCD1.2.</title>
        <authorList>
            <person name="Rosen B.D."/>
            <person name="Bickhart D.M."/>
            <person name="Koren S."/>
            <person name="Schnabel R.D."/>
            <person name="Hall R."/>
            <person name="Zimin A."/>
            <person name="Dreischer C."/>
            <person name="Schultheiss S."/>
            <person name="Schroeder S.G."/>
            <person name="Elsik C.G."/>
            <person name="Couldrey C."/>
            <person name="Liu G.E."/>
            <person name="Van Tassell C.P."/>
            <person name="Phillippy A.M."/>
            <person name="Smith T.P.L."/>
            <person name="Medrano J.F."/>
        </authorList>
    </citation>
    <scope>NUCLEOTIDE SEQUENCE [LARGE SCALE GENOMIC DNA]</scope>
    <source>
        <strain evidence="23">Hereford</strain>
    </source>
</reference>
<dbReference type="VGNC" id="VGNC:34969">
    <property type="gene designation" value="SLMAP"/>
</dbReference>
<dbReference type="AlphaFoldDB" id="A0A3Q1NKS0"/>